<dbReference type="InterPro" id="IPR000014">
    <property type="entry name" value="PAS"/>
</dbReference>
<dbReference type="SUPFAM" id="SSF55785">
    <property type="entry name" value="PYP-like sensor domain (PAS domain)"/>
    <property type="match status" value="2"/>
</dbReference>
<dbReference type="InterPro" id="IPR035965">
    <property type="entry name" value="PAS-like_dom_sf"/>
</dbReference>
<dbReference type="SMART" id="SM00091">
    <property type="entry name" value="PAS"/>
    <property type="match status" value="2"/>
</dbReference>
<evidence type="ECO:0000256" key="2">
    <source>
        <dbReference type="ARBA" id="ARBA00012438"/>
    </source>
</evidence>
<dbReference type="InterPro" id="IPR036890">
    <property type="entry name" value="HATPase_C_sf"/>
</dbReference>
<keyword evidence="9" id="KW-1185">Reference proteome</keyword>
<dbReference type="Pfam" id="PF02518">
    <property type="entry name" value="HATPase_c"/>
    <property type="match status" value="1"/>
</dbReference>
<comment type="catalytic activity">
    <reaction evidence="1">
        <text>ATP + protein L-histidine = ADP + protein N-phospho-L-histidine.</text>
        <dbReference type="EC" id="2.7.13.3"/>
    </reaction>
</comment>
<evidence type="ECO:0000313" key="9">
    <source>
        <dbReference type="Proteomes" id="UP001161388"/>
    </source>
</evidence>
<dbReference type="SMART" id="SM00387">
    <property type="entry name" value="HATPase_c"/>
    <property type="match status" value="1"/>
</dbReference>
<keyword evidence="3" id="KW-0597">Phosphoprotein</keyword>
<evidence type="ECO:0000259" key="7">
    <source>
        <dbReference type="PROSITE" id="PS50109"/>
    </source>
</evidence>
<dbReference type="SUPFAM" id="SSF55874">
    <property type="entry name" value="ATPase domain of HSP90 chaperone/DNA topoisomerase II/histidine kinase"/>
    <property type="match status" value="1"/>
</dbReference>
<keyword evidence="5" id="KW-0418">Kinase</keyword>
<dbReference type="Pfam" id="PF12974">
    <property type="entry name" value="Phosphonate-bd"/>
    <property type="match status" value="1"/>
</dbReference>
<dbReference type="InterPro" id="IPR005467">
    <property type="entry name" value="His_kinase_dom"/>
</dbReference>
<dbReference type="PROSITE" id="PS50109">
    <property type="entry name" value="HIS_KIN"/>
    <property type="match status" value="1"/>
</dbReference>
<evidence type="ECO:0000256" key="6">
    <source>
        <dbReference type="SAM" id="SignalP"/>
    </source>
</evidence>
<organism evidence="8 9">
    <name type="scientific">Sulfitobacter pacificus</name>
    <dbReference type="NCBI Taxonomy" id="1499314"/>
    <lineage>
        <taxon>Bacteria</taxon>
        <taxon>Pseudomonadati</taxon>
        <taxon>Pseudomonadota</taxon>
        <taxon>Alphaproteobacteria</taxon>
        <taxon>Rhodobacterales</taxon>
        <taxon>Roseobacteraceae</taxon>
        <taxon>Sulfitobacter</taxon>
    </lineage>
</organism>
<dbReference type="PRINTS" id="PR00344">
    <property type="entry name" value="BCTRLSENSOR"/>
</dbReference>
<feature type="signal peptide" evidence="6">
    <location>
        <begin position="1"/>
        <end position="37"/>
    </location>
</feature>
<dbReference type="CDD" id="cd00130">
    <property type="entry name" value="PAS"/>
    <property type="match status" value="1"/>
</dbReference>
<dbReference type="EC" id="2.7.13.3" evidence="2"/>
<dbReference type="EMBL" id="BSNL01000001">
    <property type="protein sequence ID" value="GLQ28159.1"/>
    <property type="molecule type" value="Genomic_DNA"/>
</dbReference>
<dbReference type="Gene3D" id="1.10.287.130">
    <property type="match status" value="1"/>
</dbReference>
<dbReference type="SUPFAM" id="SSF53850">
    <property type="entry name" value="Periplasmic binding protein-like II"/>
    <property type="match status" value="1"/>
</dbReference>
<evidence type="ECO:0000256" key="3">
    <source>
        <dbReference type="ARBA" id="ARBA00022553"/>
    </source>
</evidence>
<dbReference type="RefSeq" id="WP_284374592.1">
    <property type="nucleotide sequence ID" value="NZ_BSNL01000001.1"/>
</dbReference>
<dbReference type="Gene3D" id="3.30.565.10">
    <property type="entry name" value="Histidine kinase-like ATPase, C-terminal domain"/>
    <property type="match status" value="1"/>
</dbReference>
<proteinExistence type="predicted"/>
<sequence>MESFIAVLDSALQLRKFFLFRVLLVAVTLACLGPATAQDVHEDDTEITIGVLASEGATRALEAWAPTVSLLNATARAQEHPFHFRLEPHNQPSLLEGLDKGAIDVFVSDPAAFAIAEVEEGARAILSMAYMWENRTYSQTGALVFTRSDRPISGYEGLAGLRVMAMDPNELTGWKLALQEARKYRVDPESISGDLLFSGGNQREVVYAVQNGLVDVGVIRAGVLERLAEQGAIDLKDFLPVAPSGHPGFPFWISTPLFPEWVMGSLPNVPDDALGHLIGTLLSIDAQSPEAQAAGGIVWQAPQNYRPVHDLLISLHARPYENYIQQAGARIYRDYKWPTLAVAALIILSLLFLVTELIRTARLAETRKNVLNSEVRSKQFYRNAIEDHTVFCMLTKDGEISHVNDHFVSALDRTRSSLVRSPLASILDETNQELMQSQIMRAMKAGATWQGALQLLKRDGKLAWVQCTFIPVTGTSNKLSEVAIVASDVTKTRAGVSEKRFNNTLELIQDQVVVLRPGTLDVLYVNAAAGKRLIANRMGGDWTGKTAANFITKDDLEVLKLRCAALAEGPERRATWEVSAKAGVTYEISLEYAQPDQEEPRLIAIYRDISERKEIERAKTAFISTVSHELRTPLTSIKGSLGLALSGAAGEMPAKMNSLVNMAAKNCDNLVTMINDILDLENFEAGKMNYQLEIFDLGKMLSTALAANKFGADRFGVTVRLLPDDHDGAALTYGDPKRLTQVIDNLMSNAAKFSDAGSEVVVSLKEVAGRWRISIRDFGEGIPKHAQPTMYDKFTQADSSDTRSKGGSGLGLSIVKMIVEQHKGQISFVSKEGIGTEFFVDLPVVVGETVMSIPKAARNVENPVRFSDDPAVSTDDDLEDVGETVTARLLAQARAVGLEVELTAGRYTPQQLVEGRSDEGMPLAVNWFGDAERGIMADMLADGQITDRDLCMIESRHSQDPNSTSTTRGMALMEVVQKWLGVCQDLTDDGTTPDLMAMIKESPLKVWAQGCDITAVSEISELAAVSDSRQPDLVAHYSVNNQGATISLFPMAKGKLPADWPVLLIVARVAGVASGKGVVSKFSSSGGGKNRRRV</sequence>
<evidence type="ECO:0000256" key="1">
    <source>
        <dbReference type="ARBA" id="ARBA00000085"/>
    </source>
</evidence>
<dbReference type="Proteomes" id="UP001161388">
    <property type="component" value="Unassembled WGS sequence"/>
</dbReference>
<feature type="domain" description="Histidine kinase" evidence="7">
    <location>
        <begin position="625"/>
        <end position="846"/>
    </location>
</feature>
<dbReference type="Pfam" id="PF13426">
    <property type="entry name" value="PAS_9"/>
    <property type="match status" value="1"/>
</dbReference>
<dbReference type="PANTHER" id="PTHR43047:SF72">
    <property type="entry name" value="OSMOSENSING HISTIDINE PROTEIN KINASE SLN1"/>
    <property type="match status" value="1"/>
</dbReference>
<dbReference type="InterPro" id="IPR004358">
    <property type="entry name" value="Sig_transdc_His_kin-like_C"/>
</dbReference>
<keyword evidence="4" id="KW-0808">Transferase</keyword>
<dbReference type="InterPro" id="IPR003594">
    <property type="entry name" value="HATPase_dom"/>
</dbReference>
<protein>
    <recommendedName>
        <fullName evidence="2">histidine kinase</fullName>
        <ecNumber evidence="2">2.7.13.3</ecNumber>
    </recommendedName>
</protein>
<dbReference type="NCBIfam" id="TIGR00229">
    <property type="entry name" value="sensory_box"/>
    <property type="match status" value="1"/>
</dbReference>
<dbReference type="CDD" id="cd00082">
    <property type="entry name" value="HisKA"/>
    <property type="match status" value="1"/>
</dbReference>
<evidence type="ECO:0000313" key="8">
    <source>
        <dbReference type="EMBL" id="GLQ28159.1"/>
    </source>
</evidence>
<keyword evidence="6" id="KW-0732">Signal</keyword>
<dbReference type="Pfam" id="PF00512">
    <property type="entry name" value="HisKA"/>
    <property type="match status" value="1"/>
</dbReference>
<dbReference type="Gene3D" id="3.40.190.10">
    <property type="entry name" value="Periplasmic binding protein-like II"/>
    <property type="match status" value="1"/>
</dbReference>
<dbReference type="InterPro" id="IPR003661">
    <property type="entry name" value="HisK_dim/P_dom"/>
</dbReference>
<comment type="caution">
    <text evidence="8">The sequence shown here is derived from an EMBL/GenBank/DDBJ whole genome shotgun (WGS) entry which is preliminary data.</text>
</comment>
<evidence type="ECO:0000256" key="4">
    <source>
        <dbReference type="ARBA" id="ARBA00022679"/>
    </source>
</evidence>
<reference evidence="8" key="2">
    <citation type="submission" date="2023-01" db="EMBL/GenBank/DDBJ databases">
        <title>Draft genome sequence of Sulfitobacter pacificus strain NBRC 109915.</title>
        <authorList>
            <person name="Sun Q."/>
            <person name="Mori K."/>
        </authorList>
    </citation>
    <scope>NUCLEOTIDE SEQUENCE</scope>
    <source>
        <strain evidence="8">NBRC 109915</strain>
    </source>
</reference>
<dbReference type="Gene3D" id="3.30.450.20">
    <property type="entry name" value="PAS domain"/>
    <property type="match status" value="2"/>
</dbReference>
<name>A0ABQ5VM99_9RHOB</name>
<dbReference type="SMART" id="SM00388">
    <property type="entry name" value="HisKA"/>
    <property type="match status" value="1"/>
</dbReference>
<dbReference type="InterPro" id="IPR036097">
    <property type="entry name" value="HisK_dim/P_sf"/>
</dbReference>
<evidence type="ECO:0000256" key="5">
    <source>
        <dbReference type="ARBA" id="ARBA00022777"/>
    </source>
</evidence>
<gene>
    <name evidence="8" type="ORF">GCM10007927_29620</name>
</gene>
<dbReference type="PANTHER" id="PTHR43047">
    <property type="entry name" value="TWO-COMPONENT HISTIDINE PROTEIN KINASE"/>
    <property type="match status" value="1"/>
</dbReference>
<dbReference type="SUPFAM" id="SSF47384">
    <property type="entry name" value="Homodimeric domain of signal transducing histidine kinase"/>
    <property type="match status" value="1"/>
</dbReference>
<reference evidence="8" key="1">
    <citation type="journal article" date="2014" name="Int. J. Syst. Evol. Microbiol.">
        <title>Complete genome of a new Firmicutes species belonging to the dominant human colonic microbiota ('Ruminococcus bicirculans') reveals two chromosomes and a selective capacity to utilize plant glucans.</title>
        <authorList>
            <consortium name="NISC Comparative Sequencing Program"/>
            <person name="Wegmann U."/>
            <person name="Louis P."/>
            <person name="Goesmann A."/>
            <person name="Henrissat B."/>
            <person name="Duncan S.H."/>
            <person name="Flint H.J."/>
        </authorList>
    </citation>
    <scope>NUCLEOTIDE SEQUENCE</scope>
    <source>
        <strain evidence="8">NBRC 109915</strain>
    </source>
</reference>
<feature type="chain" id="PRO_5045948697" description="histidine kinase" evidence="6">
    <location>
        <begin position="38"/>
        <end position="1094"/>
    </location>
</feature>
<accession>A0ABQ5VM99</accession>